<protein>
    <submittedName>
        <fullName evidence="2">Uncharacterized protein</fullName>
    </submittedName>
</protein>
<dbReference type="AlphaFoldDB" id="A0A834U0P2"/>
<feature type="transmembrane region" description="Helical" evidence="1">
    <location>
        <begin position="391"/>
        <end position="414"/>
    </location>
</feature>
<evidence type="ECO:0000256" key="1">
    <source>
        <dbReference type="SAM" id="Phobius"/>
    </source>
</evidence>
<gene>
    <name evidence="2" type="ORF">G2W53_018518</name>
</gene>
<evidence type="ECO:0000313" key="3">
    <source>
        <dbReference type="Proteomes" id="UP000634136"/>
    </source>
</evidence>
<dbReference type="EMBL" id="JAAIUW010000006">
    <property type="protein sequence ID" value="KAF7827354.1"/>
    <property type="molecule type" value="Genomic_DNA"/>
</dbReference>
<keyword evidence="1" id="KW-0472">Membrane</keyword>
<dbReference type="Proteomes" id="UP000634136">
    <property type="component" value="Unassembled WGS sequence"/>
</dbReference>
<organism evidence="2 3">
    <name type="scientific">Senna tora</name>
    <dbReference type="NCBI Taxonomy" id="362788"/>
    <lineage>
        <taxon>Eukaryota</taxon>
        <taxon>Viridiplantae</taxon>
        <taxon>Streptophyta</taxon>
        <taxon>Embryophyta</taxon>
        <taxon>Tracheophyta</taxon>
        <taxon>Spermatophyta</taxon>
        <taxon>Magnoliopsida</taxon>
        <taxon>eudicotyledons</taxon>
        <taxon>Gunneridae</taxon>
        <taxon>Pentapetalae</taxon>
        <taxon>rosids</taxon>
        <taxon>fabids</taxon>
        <taxon>Fabales</taxon>
        <taxon>Fabaceae</taxon>
        <taxon>Caesalpinioideae</taxon>
        <taxon>Cassia clade</taxon>
        <taxon>Senna</taxon>
    </lineage>
</organism>
<reference evidence="2" key="1">
    <citation type="submission" date="2020-09" db="EMBL/GenBank/DDBJ databases">
        <title>Genome-Enabled Discovery of Anthraquinone Biosynthesis in Senna tora.</title>
        <authorList>
            <person name="Kang S.-H."/>
            <person name="Pandey R.P."/>
            <person name="Lee C.-M."/>
            <person name="Sim J.-S."/>
            <person name="Jeong J.-T."/>
            <person name="Choi B.-S."/>
            <person name="Jung M."/>
            <person name="Ginzburg D."/>
            <person name="Zhao K."/>
            <person name="Won S.Y."/>
            <person name="Oh T.-J."/>
            <person name="Yu Y."/>
            <person name="Kim N.-H."/>
            <person name="Lee O.R."/>
            <person name="Lee T.-H."/>
            <person name="Bashyal P."/>
            <person name="Kim T.-S."/>
            <person name="Lee W.-H."/>
            <person name="Kawkins C."/>
            <person name="Kim C.-K."/>
            <person name="Kim J.S."/>
            <person name="Ahn B.O."/>
            <person name="Rhee S.Y."/>
            <person name="Sohng J.K."/>
        </authorList>
    </citation>
    <scope>NUCLEOTIDE SEQUENCE</scope>
    <source>
        <tissue evidence="2">Leaf</tissue>
    </source>
</reference>
<accession>A0A834U0P2</accession>
<evidence type="ECO:0000313" key="2">
    <source>
        <dbReference type="EMBL" id="KAF7827354.1"/>
    </source>
</evidence>
<feature type="transmembrane region" description="Helical" evidence="1">
    <location>
        <begin position="344"/>
        <end position="370"/>
    </location>
</feature>
<keyword evidence="3" id="KW-1185">Reference proteome</keyword>
<sequence length="464" mass="52285">MQISYLMNENSPYLKLIFTSGQKHLGGEDFIDRLIDSMAGEDLFEGCLQRINEFLNEAHRFDGCLKRVNEFLNEVDIKGADVNHLILIHLGGEDFIDRLIDRMVGEDLFERCLQRVVNEFLNDVDLEGADVNHPILVGEDSIHRLIDSMVGEDLFEGCLQKVNQYLNQVDLEGADVNHLILVDYATPYCRISSIESKDYTNFYVLVVDLASSFMQISYLMNGNSPYLKLIFTSGQMHLGGVDFIDRLIDSMVDSKLYSKDRINRTSFNISSEFKTIVPTYLMSFLVLSGKCTVLGQDKIEYRHYLQSCVGSFLHSGHCLKRLMCLQSLQQSGLLLVSSAQLPCMAVLLAMITVFVLFGQILLLGSSWFFVSLKSFCQHSTISFCHIRIGEIYLLLCFLYGISLIQGSCGLVLSISMDNAYKSNPSIVDDPSLTFFKSYLLSKVIKCSLTYMKLCFDTSLGVDGG</sequence>
<keyword evidence="1" id="KW-1133">Transmembrane helix</keyword>
<keyword evidence="1" id="KW-0812">Transmembrane</keyword>
<proteinExistence type="predicted"/>
<name>A0A834U0P2_9FABA</name>
<comment type="caution">
    <text evidence="2">The sequence shown here is derived from an EMBL/GenBank/DDBJ whole genome shotgun (WGS) entry which is preliminary data.</text>
</comment>